<dbReference type="CDD" id="cd04508">
    <property type="entry name" value="Tudor_SF"/>
    <property type="match status" value="1"/>
</dbReference>
<evidence type="ECO:0000256" key="2">
    <source>
        <dbReference type="SAM" id="MobiDB-lite"/>
    </source>
</evidence>
<organism evidence="4 5">
    <name type="scientific">Polarella glacialis</name>
    <name type="common">Dinoflagellate</name>
    <dbReference type="NCBI Taxonomy" id="89957"/>
    <lineage>
        <taxon>Eukaryota</taxon>
        <taxon>Sar</taxon>
        <taxon>Alveolata</taxon>
        <taxon>Dinophyceae</taxon>
        <taxon>Suessiales</taxon>
        <taxon>Suessiaceae</taxon>
        <taxon>Polarella</taxon>
    </lineage>
</organism>
<feature type="region of interest" description="Disordered" evidence="2">
    <location>
        <begin position="148"/>
        <end position="172"/>
    </location>
</feature>
<feature type="non-terminal residue" evidence="4">
    <location>
        <position position="475"/>
    </location>
</feature>
<gene>
    <name evidence="4" type="ORF">PGLA1383_LOCUS28604</name>
</gene>
<keyword evidence="5" id="KW-1185">Reference proteome</keyword>
<sequence>DLEEDEVWIAELFEPLRRMFFIPPPPKKPPQWFMRDEGISPDATVVVLMGVHPDAKSRIWKEVHVFKTRRMVHIYAVSAYGHQQYRQLEFTTNARLCLHELQPDTDDRDSPWPAWGRHAAGSSGCDLGGHPASVTVSRTAVRGALGFGAEVDPKEDPLDDPEEQPPSGTRTISVPVVQDWPLVGDEVQGLYKTNRWYPARIANITAEGMYVLNWNDRDPSDQVKTLDQLRRKDGTDPKLQREARDSGADRAAQETEEIIIEDGVERRRQQLRTTPAEAVAVHCPEGHEVQPEKKKNNSCNYCGAKSTAFRCRDCDFDFCENCYKNLSKRVSARMQPGDRVVLKGNGYHRKDGVDWRFIFYAAQQSAFTFAPCTQRKCILRGSVIDGTKGSEVREGGCTFGTETEPFVVVFEKTDEGFEIMINGERQPDIDFGDRSNDGIDGVGFDCRAGSIKNAELFIEKMVTEKTPFERMMEVG</sequence>
<dbReference type="InterPro" id="IPR001079">
    <property type="entry name" value="Galectin_CRD"/>
</dbReference>
<accession>A0A813FK83</accession>
<dbReference type="AlphaFoldDB" id="A0A813FK83"/>
<dbReference type="SUPFAM" id="SSF49899">
    <property type="entry name" value="Concanavalin A-like lectins/glucanases"/>
    <property type="match status" value="1"/>
</dbReference>
<feature type="region of interest" description="Disordered" evidence="2">
    <location>
        <begin position="230"/>
        <end position="253"/>
    </location>
</feature>
<dbReference type="Pfam" id="PF00337">
    <property type="entry name" value="Gal-bind_lectin"/>
    <property type="match status" value="1"/>
</dbReference>
<reference evidence="4" key="1">
    <citation type="submission" date="2021-02" db="EMBL/GenBank/DDBJ databases">
        <authorList>
            <person name="Dougan E. K."/>
            <person name="Rhodes N."/>
            <person name="Thang M."/>
            <person name="Chan C."/>
        </authorList>
    </citation>
    <scope>NUCLEOTIDE SEQUENCE</scope>
</reference>
<name>A0A813FK83_POLGL</name>
<dbReference type="Proteomes" id="UP000654075">
    <property type="component" value="Unassembled WGS sequence"/>
</dbReference>
<evidence type="ECO:0000256" key="1">
    <source>
        <dbReference type="RuleBase" id="RU102079"/>
    </source>
</evidence>
<evidence type="ECO:0000313" key="5">
    <source>
        <dbReference type="Proteomes" id="UP000654075"/>
    </source>
</evidence>
<dbReference type="Gene3D" id="2.30.30.140">
    <property type="match status" value="1"/>
</dbReference>
<evidence type="ECO:0000259" key="3">
    <source>
        <dbReference type="PROSITE" id="PS51304"/>
    </source>
</evidence>
<dbReference type="GO" id="GO:0030246">
    <property type="term" value="F:carbohydrate binding"/>
    <property type="evidence" value="ECO:0007669"/>
    <property type="project" value="UniProtKB-UniRule"/>
</dbReference>
<feature type="non-terminal residue" evidence="4">
    <location>
        <position position="1"/>
    </location>
</feature>
<dbReference type="PROSITE" id="PS51304">
    <property type="entry name" value="GALECTIN"/>
    <property type="match status" value="1"/>
</dbReference>
<dbReference type="EMBL" id="CAJNNV010024837">
    <property type="protein sequence ID" value="CAE8610794.1"/>
    <property type="molecule type" value="Genomic_DNA"/>
</dbReference>
<keyword evidence="1" id="KW-0430">Lectin</keyword>
<comment type="caution">
    <text evidence="4">The sequence shown here is derived from an EMBL/GenBank/DDBJ whole genome shotgun (WGS) entry which is preliminary data.</text>
</comment>
<dbReference type="InterPro" id="IPR013320">
    <property type="entry name" value="ConA-like_dom_sf"/>
</dbReference>
<dbReference type="OrthoDB" id="411403at2759"/>
<dbReference type="Gene3D" id="2.60.120.200">
    <property type="match status" value="1"/>
</dbReference>
<feature type="domain" description="Galectin" evidence="3">
    <location>
        <begin position="326"/>
        <end position="464"/>
    </location>
</feature>
<protein>
    <recommendedName>
        <fullName evidence="1">Galectin</fullName>
    </recommendedName>
</protein>
<evidence type="ECO:0000313" key="4">
    <source>
        <dbReference type="EMBL" id="CAE8610794.1"/>
    </source>
</evidence>
<proteinExistence type="predicted"/>